<keyword evidence="1" id="KW-0808">Transferase</keyword>
<keyword evidence="1" id="KW-0418">Kinase</keyword>
<evidence type="ECO:0000313" key="3">
    <source>
        <dbReference type="EMBL" id="RNG17744.1"/>
    </source>
</evidence>
<dbReference type="Proteomes" id="UP000275401">
    <property type="component" value="Unassembled WGS sequence"/>
</dbReference>
<dbReference type="CDD" id="cd16936">
    <property type="entry name" value="HATPase_RsbW-like"/>
    <property type="match status" value="1"/>
</dbReference>
<keyword evidence="4" id="KW-1185">Reference proteome</keyword>
<keyword evidence="3" id="KW-0547">Nucleotide-binding</keyword>
<dbReference type="AlphaFoldDB" id="A0A3M8VJI5"/>
<dbReference type="Gene3D" id="3.30.565.10">
    <property type="entry name" value="Histidine kinase-like ATPase, C-terminal domain"/>
    <property type="match status" value="1"/>
</dbReference>
<evidence type="ECO:0000256" key="1">
    <source>
        <dbReference type="ARBA" id="ARBA00022527"/>
    </source>
</evidence>
<keyword evidence="1" id="KW-0723">Serine/threonine-protein kinase</keyword>
<feature type="domain" description="Histidine kinase/HSP90-like ATPase" evidence="2">
    <location>
        <begin position="20"/>
        <end position="113"/>
    </location>
</feature>
<dbReference type="InterPro" id="IPR036890">
    <property type="entry name" value="HATPase_C_sf"/>
</dbReference>
<dbReference type="PANTHER" id="PTHR35526">
    <property type="entry name" value="ANTI-SIGMA-F FACTOR RSBW-RELATED"/>
    <property type="match status" value="1"/>
</dbReference>
<name>A0A3M8VJI5_9ACTN</name>
<reference evidence="3 4" key="1">
    <citation type="submission" date="2018-11" db="EMBL/GenBank/DDBJ databases">
        <title>The Potential of Streptomyces as Biocontrol Agents against the Tomato grey mould, Botrytis cinerea (Gray mold) Frontiers in Microbiology.</title>
        <authorList>
            <person name="Li D."/>
        </authorList>
    </citation>
    <scope>NUCLEOTIDE SEQUENCE [LARGE SCALE GENOMIC DNA]</scope>
    <source>
        <strain evidence="3 4">NEAU-LD23</strain>
    </source>
</reference>
<protein>
    <submittedName>
        <fullName evidence="3">ATP-binding protein</fullName>
    </submittedName>
</protein>
<comment type="caution">
    <text evidence="3">The sequence shown here is derived from an EMBL/GenBank/DDBJ whole genome shotgun (WGS) entry which is preliminary data.</text>
</comment>
<dbReference type="GO" id="GO:0005524">
    <property type="term" value="F:ATP binding"/>
    <property type="evidence" value="ECO:0007669"/>
    <property type="project" value="UniProtKB-KW"/>
</dbReference>
<dbReference type="GO" id="GO:0004674">
    <property type="term" value="F:protein serine/threonine kinase activity"/>
    <property type="evidence" value="ECO:0007669"/>
    <property type="project" value="UniProtKB-KW"/>
</dbReference>
<dbReference type="SUPFAM" id="SSF55874">
    <property type="entry name" value="ATPase domain of HSP90 chaperone/DNA topoisomerase II/histidine kinase"/>
    <property type="match status" value="1"/>
</dbReference>
<gene>
    <name evidence="3" type="ORF">EEJ42_29720</name>
</gene>
<keyword evidence="3" id="KW-0067">ATP-binding</keyword>
<dbReference type="EMBL" id="RIBZ01000329">
    <property type="protein sequence ID" value="RNG17744.1"/>
    <property type="molecule type" value="Genomic_DNA"/>
</dbReference>
<evidence type="ECO:0000313" key="4">
    <source>
        <dbReference type="Proteomes" id="UP000275401"/>
    </source>
</evidence>
<accession>A0A3M8VJI5</accession>
<dbReference type="InterPro" id="IPR050267">
    <property type="entry name" value="Anti-sigma-factor_SerPK"/>
</dbReference>
<dbReference type="InterPro" id="IPR003594">
    <property type="entry name" value="HATPase_dom"/>
</dbReference>
<dbReference type="Pfam" id="PF13581">
    <property type="entry name" value="HATPase_c_2"/>
    <property type="match status" value="1"/>
</dbReference>
<dbReference type="PANTHER" id="PTHR35526:SF3">
    <property type="entry name" value="ANTI-SIGMA-F FACTOR RSBW"/>
    <property type="match status" value="1"/>
</dbReference>
<evidence type="ECO:0000259" key="2">
    <source>
        <dbReference type="Pfam" id="PF13581"/>
    </source>
</evidence>
<organism evidence="3 4">
    <name type="scientific">Streptomyces botrytidirepellens</name>
    <dbReference type="NCBI Taxonomy" id="2486417"/>
    <lineage>
        <taxon>Bacteria</taxon>
        <taxon>Bacillati</taxon>
        <taxon>Actinomycetota</taxon>
        <taxon>Actinomycetes</taxon>
        <taxon>Kitasatosporales</taxon>
        <taxon>Streptomycetaceae</taxon>
        <taxon>Streptomyces</taxon>
    </lineage>
</organism>
<proteinExistence type="predicted"/>
<sequence>MTTSFTISGRGEHDVVPEKDARRVGQMRRLAKARLAYCGLPELADDVELLVSELVTNAIKHSRGTEITMTLRLGSGVLRLGVSDRNGRFPQIQQPNDDAEGGRGLQLVQCITQQHGGTWGFSPDGASTWCKIPTTPAGSC</sequence>